<name>A0ABD5NVD7_9EURY</name>
<dbReference type="RefSeq" id="WP_246975132.1">
    <property type="nucleotide sequence ID" value="NZ_CP095398.1"/>
</dbReference>
<comment type="caution">
    <text evidence="1">The sequence shown here is derived from an EMBL/GenBank/DDBJ whole genome shotgun (WGS) entry which is preliminary data.</text>
</comment>
<dbReference type="Pfam" id="PF12900">
    <property type="entry name" value="Pyridox_ox_2"/>
    <property type="match status" value="1"/>
</dbReference>
<dbReference type="SUPFAM" id="SSF50475">
    <property type="entry name" value="FMN-binding split barrel"/>
    <property type="match status" value="1"/>
</dbReference>
<dbReference type="InterPro" id="IPR012349">
    <property type="entry name" value="Split_barrel_FMN-bd"/>
</dbReference>
<dbReference type="AlphaFoldDB" id="A0ABD5NVD7"/>
<proteinExistence type="predicted"/>
<dbReference type="Gene3D" id="2.30.110.10">
    <property type="entry name" value="Electron Transport, Fmn-binding Protein, Chain A"/>
    <property type="match status" value="1"/>
</dbReference>
<protein>
    <submittedName>
        <fullName evidence="1">Pyridoxamine 5'-phosphate oxidase family protein</fullName>
    </submittedName>
</protein>
<dbReference type="EMBL" id="JBHSDJ010000009">
    <property type="protein sequence ID" value="MFC4246044.1"/>
    <property type="molecule type" value="Genomic_DNA"/>
</dbReference>
<dbReference type="GeneID" id="71856165"/>
<reference evidence="1 2" key="1">
    <citation type="journal article" date="2014" name="Int. J. Syst. Evol. Microbiol.">
        <title>Complete genome sequence of Corynebacterium casei LMG S-19264T (=DSM 44701T), isolated from a smear-ripened cheese.</title>
        <authorList>
            <consortium name="US DOE Joint Genome Institute (JGI-PGF)"/>
            <person name="Walter F."/>
            <person name="Albersmeier A."/>
            <person name="Kalinowski J."/>
            <person name="Ruckert C."/>
        </authorList>
    </citation>
    <scope>NUCLEOTIDE SEQUENCE [LARGE SCALE GENOMIC DNA]</scope>
    <source>
        <strain evidence="1 2">IBRC-M 10912</strain>
    </source>
</reference>
<sequence>MPGLRWLQMTDDEIDEFLGHGGTGVLSFSTNAEDSPASIPVSYGYNAGDTIFYFRLSVPPDSRKTDLVDTKVTFVTYDETDEGWRSIVATGRLDDLEEMPYESSAIQGMWAIQMPRVDIFEQPRDEVTFHDFCLAPETLTGRKEVQAES</sequence>
<organism evidence="1 2">
    <name type="scientific">Natribaculum luteum</name>
    <dbReference type="NCBI Taxonomy" id="1586232"/>
    <lineage>
        <taxon>Archaea</taxon>
        <taxon>Methanobacteriati</taxon>
        <taxon>Methanobacteriota</taxon>
        <taxon>Stenosarchaea group</taxon>
        <taxon>Halobacteria</taxon>
        <taxon>Halobacteriales</taxon>
        <taxon>Natrialbaceae</taxon>
        <taxon>Natribaculum</taxon>
    </lineage>
</organism>
<evidence type="ECO:0000313" key="2">
    <source>
        <dbReference type="Proteomes" id="UP001595821"/>
    </source>
</evidence>
<gene>
    <name evidence="1" type="ORF">ACFOZ7_03395</name>
</gene>
<evidence type="ECO:0000313" key="1">
    <source>
        <dbReference type="EMBL" id="MFC4246044.1"/>
    </source>
</evidence>
<dbReference type="InterPro" id="IPR024747">
    <property type="entry name" value="Pyridox_Oxase-rel"/>
</dbReference>
<dbReference type="Proteomes" id="UP001595821">
    <property type="component" value="Unassembled WGS sequence"/>
</dbReference>
<accession>A0ABD5NVD7</accession>